<keyword evidence="1" id="KW-0472">Membrane</keyword>
<protein>
    <submittedName>
        <fullName evidence="2">Uncharacterized protein</fullName>
    </submittedName>
</protein>
<feature type="transmembrane region" description="Helical" evidence="1">
    <location>
        <begin position="29"/>
        <end position="45"/>
    </location>
</feature>
<evidence type="ECO:0000313" key="2">
    <source>
        <dbReference type="EMBL" id="SDN33062.1"/>
    </source>
</evidence>
<feature type="transmembrane region" description="Helical" evidence="1">
    <location>
        <begin position="82"/>
        <end position="103"/>
    </location>
</feature>
<feature type="transmembrane region" description="Helical" evidence="1">
    <location>
        <begin position="239"/>
        <end position="258"/>
    </location>
</feature>
<organism evidence="2 3">
    <name type="scientific">Alkalicoccus daliensis</name>
    <dbReference type="NCBI Taxonomy" id="745820"/>
    <lineage>
        <taxon>Bacteria</taxon>
        <taxon>Bacillati</taxon>
        <taxon>Bacillota</taxon>
        <taxon>Bacilli</taxon>
        <taxon>Bacillales</taxon>
        <taxon>Bacillaceae</taxon>
        <taxon>Alkalicoccus</taxon>
    </lineage>
</organism>
<feature type="transmembrane region" description="Helical" evidence="1">
    <location>
        <begin position="428"/>
        <end position="446"/>
    </location>
</feature>
<gene>
    <name evidence="2" type="ORF">SAMN04488053_101491</name>
</gene>
<evidence type="ECO:0000313" key="3">
    <source>
        <dbReference type="Proteomes" id="UP000198778"/>
    </source>
</evidence>
<feature type="transmembrane region" description="Helical" evidence="1">
    <location>
        <begin position="195"/>
        <end position="218"/>
    </location>
</feature>
<accession>A0A1H0AHJ9</accession>
<feature type="transmembrane region" description="Helical" evidence="1">
    <location>
        <begin position="364"/>
        <end position="381"/>
    </location>
</feature>
<feature type="transmembrane region" description="Helical" evidence="1">
    <location>
        <begin position="166"/>
        <end position="189"/>
    </location>
</feature>
<proteinExistence type="predicted"/>
<dbReference type="Proteomes" id="UP000198778">
    <property type="component" value="Unassembled WGS sequence"/>
</dbReference>
<reference evidence="3" key="1">
    <citation type="submission" date="2016-10" db="EMBL/GenBank/DDBJ databases">
        <authorList>
            <person name="Varghese N."/>
            <person name="Submissions S."/>
        </authorList>
    </citation>
    <scope>NUCLEOTIDE SEQUENCE [LARGE SCALE GENOMIC DNA]</scope>
    <source>
        <strain evidence="3">CGMCC 1.10369</strain>
    </source>
</reference>
<dbReference type="AlphaFoldDB" id="A0A1H0AHJ9"/>
<feature type="transmembrane region" description="Helical" evidence="1">
    <location>
        <begin position="264"/>
        <end position="282"/>
    </location>
</feature>
<keyword evidence="1" id="KW-0812">Transmembrane</keyword>
<name>A0A1H0AHJ9_9BACI</name>
<evidence type="ECO:0000256" key="1">
    <source>
        <dbReference type="SAM" id="Phobius"/>
    </source>
</evidence>
<feature type="transmembrane region" description="Helical" evidence="1">
    <location>
        <begin position="308"/>
        <end position="328"/>
    </location>
</feature>
<keyword evidence="3" id="KW-1185">Reference proteome</keyword>
<feature type="transmembrane region" description="Helical" evidence="1">
    <location>
        <begin position="387"/>
        <end position="408"/>
    </location>
</feature>
<feature type="transmembrane region" description="Helical" evidence="1">
    <location>
        <begin position="334"/>
        <end position="357"/>
    </location>
</feature>
<keyword evidence="1" id="KW-1133">Transmembrane helix</keyword>
<dbReference type="RefSeq" id="WP_090840232.1">
    <property type="nucleotide sequence ID" value="NZ_FNIL01000001.1"/>
</dbReference>
<feature type="transmembrane region" description="Helical" evidence="1">
    <location>
        <begin position="6"/>
        <end position="22"/>
    </location>
</feature>
<feature type="transmembrane region" description="Helical" evidence="1">
    <location>
        <begin position="123"/>
        <end position="145"/>
    </location>
</feature>
<dbReference type="STRING" id="745820.SAMN04488053_101491"/>
<dbReference type="EMBL" id="FNIL01000001">
    <property type="protein sequence ID" value="SDN33062.1"/>
    <property type="molecule type" value="Genomic_DNA"/>
</dbReference>
<dbReference type="OrthoDB" id="3171527at2"/>
<sequence>METILGITAYVTAVLFLLDTVLPRDISPVYGFLALLLLSAAFFSIQRINKIIISILTITAVFIAAEENFTPAAAAAAFGTNVNILALFILIPLVGSYMSYTGYLNQLKQFIILKSSGNKNRPYRLSFTLMCTAGLILNFGSMAIIRQIADESFRSFYPKKMTLHMMRGFACCMLWSPYFVNVGLVLALFDVSWFTIFGYGLVLAVLYGVLSAIFLSDIKFSEDTLITNEGKRQDASAEIIPLLRFTLVFIGLSFLVYYAADATMIEVVTFLAILIPYIFAVFKREVIGFSQHIMEQITGSFQKVKNELAIFIAAGFFGTAVAATNFGTIISELLIQWTLGSVLFFTVLIMFITLLLALVGIHPIIIIIGIGSSITPAAIGISAEYAALLLLVSWTVATQLSPFSGQVLLASRLMSEKPVEVSKKNSKFVLVAFVVLSTAVYSFHFAGLL</sequence>